<feature type="DNA-binding region" description="H-T-H motif" evidence="4">
    <location>
        <begin position="29"/>
        <end position="48"/>
    </location>
</feature>
<dbReference type="InterPro" id="IPR050109">
    <property type="entry name" value="HTH-type_TetR-like_transc_reg"/>
</dbReference>
<dbReference type="PANTHER" id="PTHR30055:SF119">
    <property type="entry name" value="NALC"/>
    <property type="match status" value="1"/>
</dbReference>
<dbReference type="Pfam" id="PF14246">
    <property type="entry name" value="TetR_C_7"/>
    <property type="match status" value="1"/>
</dbReference>
<keyword evidence="3" id="KW-0804">Transcription</keyword>
<dbReference type="PRINTS" id="PR00455">
    <property type="entry name" value="HTHTETR"/>
</dbReference>
<dbReference type="Pfam" id="PF00440">
    <property type="entry name" value="TetR_N"/>
    <property type="match status" value="1"/>
</dbReference>
<evidence type="ECO:0000259" key="5">
    <source>
        <dbReference type="PROSITE" id="PS50977"/>
    </source>
</evidence>
<dbReference type="EMBL" id="CP013235">
    <property type="protein sequence ID" value="AMP10504.1"/>
    <property type="molecule type" value="Genomic_DNA"/>
</dbReference>
<sequence length="202" mass="23044">MRKKSEERRQAIIDIAAEMFNDVGFERASMSEISARLGGSKATLYNYFSSKEEIFVEVMRQQAGQKFEVTFTSLVESDDLRGALQRFGALYLHAVLSPEVIAAKRLAFYHAERSNLGQMLYERGPKLGWMMVAEFLKKAMARKQLRQADAWVAALQLRGLLDAEWLEIRMLGVVTNVTPTKIRDTVERAIDVFMLAYATEKH</sequence>
<reference evidence="6 7" key="1">
    <citation type="submission" date="2015-11" db="EMBL/GenBank/DDBJ databases">
        <title>Exploring the genomic traits of fungus-feeding bacterial genus Collimonas.</title>
        <authorList>
            <person name="Song C."/>
            <person name="Schmidt R."/>
            <person name="de Jager V."/>
            <person name="Krzyzanowska D."/>
            <person name="Jongedijk E."/>
            <person name="Cankar K."/>
            <person name="Beekwilder J."/>
            <person name="van Veen A."/>
            <person name="de Boer W."/>
            <person name="van Veen J.A."/>
            <person name="Garbeva P."/>
        </authorList>
    </citation>
    <scope>NUCLEOTIDE SEQUENCE [LARGE SCALE GENOMIC DNA]</scope>
    <source>
        <strain evidence="6 7">Ter282</strain>
    </source>
</reference>
<dbReference type="PATRIC" id="fig|279058.18.peg.2736"/>
<dbReference type="Gene3D" id="1.10.357.10">
    <property type="entry name" value="Tetracycline Repressor, domain 2"/>
    <property type="match status" value="1"/>
</dbReference>
<gene>
    <name evidence="6" type="ORF">CAter282_2778</name>
</gene>
<organism evidence="6 7">
    <name type="scientific">Collimonas arenae</name>
    <dbReference type="NCBI Taxonomy" id="279058"/>
    <lineage>
        <taxon>Bacteria</taxon>
        <taxon>Pseudomonadati</taxon>
        <taxon>Pseudomonadota</taxon>
        <taxon>Betaproteobacteria</taxon>
        <taxon>Burkholderiales</taxon>
        <taxon>Oxalobacteraceae</taxon>
        <taxon>Collimonas</taxon>
    </lineage>
</organism>
<dbReference type="AlphaFoldDB" id="A0A127QKD2"/>
<keyword evidence="2 4" id="KW-0238">DNA-binding</keyword>
<keyword evidence="1" id="KW-0805">Transcription regulation</keyword>
<dbReference type="RefSeq" id="WP_061537281.1">
    <property type="nucleotide sequence ID" value="NZ_CP013235.1"/>
</dbReference>
<dbReference type="PANTHER" id="PTHR30055">
    <property type="entry name" value="HTH-TYPE TRANSCRIPTIONAL REGULATOR RUTR"/>
    <property type="match status" value="1"/>
</dbReference>
<keyword evidence="7" id="KW-1185">Reference proteome</keyword>
<dbReference type="InterPro" id="IPR001647">
    <property type="entry name" value="HTH_TetR"/>
</dbReference>
<proteinExistence type="predicted"/>
<evidence type="ECO:0000313" key="6">
    <source>
        <dbReference type="EMBL" id="AMP10504.1"/>
    </source>
</evidence>
<feature type="domain" description="HTH tetR-type" evidence="5">
    <location>
        <begin position="6"/>
        <end position="66"/>
    </location>
</feature>
<dbReference type="SUPFAM" id="SSF46689">
    <property type="entry name" value="Homeodomain-like"/>
    <property type="match status" value="1"/>
</dbReference>
<evidence type="ECO:0000256" key="1">
    <source>
        <dbReference type="ARBA" id="ARBA00023015"/>
    </source>
</evidence>
<evidence type="ECO:0000256" key="3">
    <source>
        <dbReference type="ARBA" id="ARBA00023163"/>
    </source>
</evidence>
<dbReference type="FunFam" id="1.10.10.60:FF:000141">
    <property type="entry name" value="TetR family transcriptional regulator"/>
    <property type="match status" value="1"/>
</dbReference>
<name>A0A127QKD2_9BURK</name>
<dbReference type="InterPro" id="IPR009057">
    <property type="entry name" value="Homeodomain-like_sf"/>
</dbReference>
<dbReference type="Proteomes" id="UP000071778">
    <property type="component" value="Chromosome"/>
</dbReference>
<dbReference type="GO" id="GO:0000976">
    <property type="term" value="F:transcription cis-regulatory region binding"/>
    <property type="evidence" value="ECO:0007669"/>
    <property type="project" value="TreeGrafter"/>
</dbReference>
<dbReference type="GO" id="GO:0003700">
    <property type="term" value="F:DNA-binding transcription factor activity"/>
    <property type="evidence" value="ECO:0007669"/>
    <property type="project" value="TreeGrafter"/>
</dbReference>
<protein>
    <submittedName>
        <fullName evidence="6">Bacterial regulatory s, tetR family protein</fullName>
    </submittedName>
</protein>
<dbReference type="InterPro" id="IPR039536">
    <property type="entry name" value="TetR_C_Proteobacteria"/>
</dbReference>
<dbReference type="Gene3D" id="1.10.10.60">
    <property type="entry name" value="Homeodomain-like"/>
    <property type="match status" value="1"/>
</dbReference>
<evidence type="ECO:0000256" key="4">
    <source>
        <dbReference type="PROSITE-ProRule" id="PRU00335"/>
    </source>
</evidence>
<evidence type="ECO:0000313" key="7">
    <source>
        <dbReference type="Proteomes" id="UP000071778"/>
    </source>
</evidence>
<accession>A0A127QKD2</accession>
<evidence type="ECO:0000256" key="2">
    <source>
        <dbReference type="ARBA" id="ARBA00023125"/>
    </source>
</evidence>
<dbReference type="PROSITE" id="PS50977">
    <property type="entry name" value="HTH_TETR_2"/>
    <property type="match status" value="1"/>
</dbReference>